<feature type="compositionally biased region" description="Acidic residues" evidence="1">
    <location>
        <begin position="96"/>
        <end position="106"/>
    </location>
</feature>
<feature type="compositionally biased region" description="Low complexity" evidence="1">
    <location>
        <begin position="51"/>
        <end position="71"/>
    </location>
</feature>
<feature type="region of interest" description="Disordered" evidence="1">
    <location>
        <begin position="243"/>
        <end position="268"/>
    </location>
</feature>
<keyword evidence="3" id="KW-1185">Reference proteome</keyword>
<feature type="region of interest" description="Disordered" evidence="1">
    <location>
        <begin position="34"/>
        <end position="126"/>
    </location>
</feature>
<protein>
    <submittedName>
        <fullName evidence="2">Uncharacterized protein</fullName>
    </submittedName>
</protein>
<proteinExistence type="predicted"/>
<feature type="compositionally biased region" description="Basic and acidic residues" evidence="1">
    <location>
        <begin position="117"/>
        <end position="126"/>
    </location>
</feature>
<feature type="compositionally biased region" description="Polar residues" evidence="1">
    <location>
        <begin position="72"/>
        <end position="92"/>
    </location>
</feature>
<comment type="caution">
    <text evidence="2">The sequence shown here is derived from an EMBL/GenBank/DDBJ whole genome shotgun (WGS) entry which is preliminary data.</text>
</comment>
<name>M0A6U3_9EURY</name>
<reference evidence="2 3" key="1">
    <citation type="journal article" date="2014" name="PLoS Genet.">
        <title>Phylogenetically driven sequencing of extremely halophilic archaea reveals strategies for static and dynamic osmo-response.</title>
        <authorList>
            <person name="Becker E.A."/>
            <person name="Seitzer P.M."/>
            <person name="Tritt A."/>
            <person name="Larsen D."/>
            <person name="Krusor M."/>
            <person name="Yao A.I."/>
            <person name="Wu D."/>
            <person name="Madern D."/>
            <person name="Eisen J.A."/>
            <person name="Darling A.E."/>
            <person name="Facciotti M.T."/>
        </authorList>
    </citation>
    <scope>NUCLEOTIDE SEQUENCE [LARGE SCALE GENOMIC DNA]</scope>
    <source>
        <strain evidence="2 3">DSM 12281</strain>
    </source>
</reference>
<gene>
    <name evidence="2" type="ORF">C484_06594</name>
</gene>
<evidence type="ECO:0000256" key="1">
    <source>
        <dbReference type="SAM" id="MobiDB-lite"/>
    </source>
</evidence>
<evidence type="ECO:0000313" key="3">
    <source>
        <dbReference type="Proteomes" id="UP000011648"/>
    </source>
</evidence>
<dbReference type="AlphaFoldDB" id="M0A6U3"/>
<dbReference type="RefSeq" id="WP_006825137.1">
    <property type="nucleotide sequence ID" value="NZ_AOIL01000018.1"/>
</dbReference>
<dbReference type="EMBL" id="AOIL01000018">
    <property type="protein sequence ID" value="ELY94071.1"/>
    <property type="molecule type" value="Genomic_DNA"/>
</dbReference>
<evidence type="ECO:0000313" key="2">
    <source>
        <dbReference type="EMBL" id="ELY94071.1"/>
    </source>
</evidence>
<organism evidence="2 3">
    <name type="scientific">Natrialba taiwanensis DSM 12281</name>
    <dbReference type="NCBI Taxonomy" id="1230458"/>
    <lineage>
        <taxon>Archaea</taxon>
        <taxon>Methanobacteriati</taxon>
        <taxon>Methanobacteriota</taxon>
        <taxon>Stenosarchaea group</taxon>
        <taxon>Halobacteria</taxon>
        <taxon>Halobacteriales</taxon>
        <taxon>Natrialbaceae</taxon>
        <taxon>Natrialba</taxon>
    </lineage>
</organism>
<accession>M0A6U3</accession>
<dbReference type="PROSITE" id="PS51257">
    <property type="entry name" value="PROKAR_LIPOPROTEIN"/>
    <property type="match status" value="1"/>
</dbReference>
<sequence>MARRRDRTVTMQFRKLAVVAVALLVVLSGCSAFGGSQPDASNESTADDTDTGPNADGDTGDNGTENTNDTTHSNGTADTGSETGDNSGNTAGDGNEATDGEDETATEDWSPPQEPNRPLEDKSEDRIESVEFVDTEPAADGGGYSNFNLEVVANTSMENVDPPEHGDVIGEPYFFVKINEGPGERKLIERTGQVQMEDNGTYHIDVRPAGIEEFADRDLSLEVFLMDEDKDWDDIYDAVGTSIQFNPETETEGETETETTTNSTSNDK</sequence>
<dbReference type="Proteomes" id="UP000011648">
    <property type="component" value="Unassembled WGS sequence"/>
</dbReference>
<dbReference type="PATRIC" id="fig|1230458.4.peg.1336"/>